<dbReference type="EMBL" id="JBHTAS010000001">
    <property type="protein sequence ID" value="MFC7139790.1"/>
    <property type="molecule type" value="Genomic_DNA"/>
</dbReference>
<evidence type="ECO:0008006" key="3">
    <source>
        <dbReference type="Google" id="ProtNLM"/>
    </source>
</evidence>
<sequence length="152" mass="16656">METISVGRIFDAPADRIRSTLGDPTAFFDAAGFEVERDGDRLKLRKRATVMQVELAIRLRDDETATLAYEQTSGPFEAMATRYRVDQISAGSRLTIETSFEPPTTSLGATLGTAMIERQRRTELDAVGSLLEVTAEPVDGATKNRAVETRGD</sequence>
<comment type="caution">
    <text evidence="1">The sequence shown here is derived from an EMBL/GenBank/DDBJ whole genome shotgun (WGS) entry which is preliminary data.</text>
</comment>
<reference evidence="1 2" key="1">
    <citation type="journal article" date="2019" name="Int. J. Syst. Evol. Microbiol.">
        <title>The Global Catalogue of Microorganisms (GCM) 10K type strain sequencing project: providing services to taxonomists for standard genome sequencing and annotation.</title>
        <authorList>
            <consortium name="The Broad Institute Genomics Platform"/>
            <consortium name="The Broad Institute Genome Sequencing Center for Infectious Disease"/>
            <person name="Wu L."/>
            <person name="Ma J."/>
        </authorList>
    </citation>
    <scope>NUCLEOTIDE SEQUENCE [LARGE SCALE GENOMIC DNA]</scope>
    <source>
        <strain evidence="1 2">XZYJT29</strain>
    </source>
</reference>
<name>A0ABD5Y237_9EURY</name>
<dbReference type="Gene3D" id="3.30.530.20">
    <property type="match status" value="1"/>
</dbReference>
<gene>
    <name evidence="1" type="ORF">ACFQMA_08055</name>
</gene>
<organism evidence="1 2">
    <name type="scientific">Halosimplex aquaticum</name>
    <dbReference type="NCBI Taxonomy" id="3026162"/>
    <lineage>
        <taxon>Archaea</taxon>
        <taxon>Methanobacteriati</taxon>
        <taxon>Methanobacteriota</taxon>
        <taxon>Stenosarchaea group</taxon>
        <taxon>Halobacteria</taxon>
        <taxon>Halobacteriales</taxon>
        <taxon>Haloarculaceae</taxon>
        <taxon>Halosimplex</taxon>
    </lineage>
</organism>
<dbReference type="RefSeq" id="WP_274325361.1">
    <property type="nucleotide sequence ID" value="NZ_CP118158.1"/>
</dbReference>
<keyword evidence="2" id="KW-1185">Reference proteome</keyword>
<dbReference type="GeneID" id="78820054"/>
<accession>A0ABD5Y237</accession>
<dbReference type="SUPFAM" id="SSF55961">
    <property type="entry name" value="Bet v1-like"/>
    <property type="match status" value="1"/>
</dbReference>
<dbReference type="AlphaFoldDB" id="A0ABD5Y237"/>
<dbReference type="InterPro" id="IPR023393">
    <property type="entry name" value="START-like_dom_sf"/>
</dbReference>
<evidence type="ECO:0000313" key="2">
    <source>
        <dbReference type="Proteomes" id="UP001596432"/>
    </source>
</evidence>
<protein>
    <recommendedName>
        <fullName evidence="3">Polyketide cyclase / dehydrase and lipid transport</fullName>
    </recommendedName>
</protein>
<evidence type="ECO:0000313" key="1">
    <source>
        <dbReference type="EMBL" id="MFC7139790.1"/>
    </source>
</evidence>
<proteinExistence type="predicted"/>
<dbReference type="Proteomes" id="UP001596432">
    <property type="component" value="Unassembled WGS sequence"/>
</dbReference>